<dbReference type="SUPFAM" id="SSF55874">
    <property type="entry name" value="ATPase domain of HSP90 chaperone/DNA topoisomerase II/histidine kinase"/>
    <property type="match status" value="1"/>
</dbReference>
<comment type="catalytic activity">
    <reaction evidence="1">
        <text>ATP + protein L-histidine = ADP + protein N-phospho-L-histidine.</text>
        <dbReference type="EC" id="2.7.13.3"/>
    </reaction>
</comment>
<feature type="coiled-coil region" evidence="6">
    <location>
        <begin position="56"/>
        <end position="101"/>
    </location>
</feature>
<dbReference type="Proteomes" id="UP000251800">
    <property type="component" value="Unassembled WGS sequence"/>
</dbReference>
<sequence length="328" mass="35825">MCACGSRAVDGVVSSRSEGQAASVLRLLDHGSSGVRARATGIPKASPDRMSDMTDISMLERKLQRERAARQQAEALLEAKAQELQARNKELRRSNEELERFAYAASHDLRAPLRTIAGFSDLIRRKEMDGMSASGREYLDLIREAISQMDRLIDDLLEFSRANRVKMAFSAVDLNAVVADARDALRALVQQHHAVIRVEPLPAVAGHAGLLTRLFQNLISNACKFSQPDQPPEVRIEAAEDAGRVRIDVRDNGIGIAPQYQDEIFQMFARLHSPDEYPGTGIGLALCARIVERHGGAMDVVSAEGAGATFRVWLPSAESGPETVSGRA</sequence>
<evidence type="ECO:0000313" key="8">
    <source>
        <dbReference type="EMBL" id="PWN56515.1"/>
    </source>
</evidence>
<evidence type="ECO:0000256" key="3">
    <source>
        <dbReference type="ARBA" id="ARBA00022553"/>
    </source>
</evidence>
<dbReference type="Gene3D" id="3.30.565.10">
    <property type="entry name" value="Histidine kinase-like ATPase, C-terminal domain"/>
    <property type="match status" value="1"/>
</dbReference>
<evidence type="ECO:0000256" key="6">
    <source>
        <dbReference type="SAM" id="Coils"/>
    </source>
</evidence>
<dbReference type="PANTHER" id="PTHR42878">
    <property type="entry name" value="TWO-COMPONENT HISTIDINE KINASE"/>
    <property type="match status" value="1"/>
</dbReference>
<dbReference type="Pfam" id="PF00512">
    <property type="entry name" value="HisKA"/>
    <property type="match status" value="1"/>
</dbReference>
<keyword evidence="4" id="KW-0808">Transferase</keyword>
<dbReference type="PRINTS" id="PR00344">
    <property type="entry name" value="BCTRLSENSOR"/>
</dbReference>
<dbReference type="InterPro" id="IPR004358">
    <property type="entry name" value="Sig_transdc_His_kin-like_C"/>
</dbReference>
<keyword evidence="3" id="KW-0597">Phosphoprotein</keyword>
<feature type="domain" description="Histidine kinase" evidence="7">
    <location>
        <begin position="104"/>
        <end position="318"/>
    </location>
</feature>
<dbReference type="FunFam" id="3.30.565.10:FF:000006">
    <property type="entry name" value="Sensor histidine kinase WalK"/>
    <property type="match status" value="1"/>
</dbReference>
<gene>
    <name evidence="8" type="ORF">DEH80_06705</name>
</gene>
<dbReference type="CDD" id="cd00082">
    <property type="entry name" value="HisKA"/>
    <property type="match status" value="1"/>
</dbReference>
<dbReference type="GO" id="GO:0000156">
    <property type="term" value="F:phosphorelay response regulator activity"/>
    <property type="evidence" value="ECO:0007669"/>
    <property type="project" value="TreeGrafter"/>
</dbReference>
<dbReference type="PANTHER" id="PTHR42878:SF15">
    <property type="entry name" value="BACTERIOPHYTOCHROME"/>
    <property type="match status" value="1"/>
</dbReference>
<dbReference type="InterPro" id="IPR050351">
    <property type="entry name" value="BphY/WalK/GraS-like"/>
</dbReference>
<dbReference type="AlphaFoldDB" id="A0A363UM65"/>
<evidence type="ECO:0000256" key="5">
    <source>
        <dbReference type="ARBA" id="ARBA00022777"/>
    </source>
</evidence>
<dbReference type="EC" id="2.7.13.3" evidence="2"/>
<dbReference type="PROSITE" id="PS50109">
    <property type="entry name" value="HIS_KIN"/>
    <property type="match status" value="1"/>
</dbReference>
<dbReference type="SUPFAM" id="SSF47384">
    <property type="entry name" value="Homodimeric domain of signal transducing histidine kinase"/>
    <property type="match status" value="1"/>
</dbReference>
<evidence type="ECO:0000313" key="9">
    <source>
        <dbReference type="Proteomes" id="UP000251800"/>
    </source>
</evidence>
<proteinExistence type="predicted"/>
<dbReference type="Pfam" id="PF02518">
    <property type="entry name" value="HATPase_c"/>
    <property type="match status" value="1"/>
</dbReference>
<evidence type="ECO:0000256" key="2">
    <source>
        <dbReference type="ARBA" id="ARBA00012438"/>
    </source>
</evidence>
<dbReference type="SMART" id="SM00388">
    <property type="entry name" value="HisKA"/>
    <property type="match status" value="1"/>
</dbReference>
<dbReference type="SMART" id="SM00387">
    <property type="entry name" value="HATPase_c"/>
    <property type="match status" value="1"/>
</dbReference>
<protein>
    <recommendedName>
        <fullName evidence="2">histidine kinase</fullName>
        <ecNumber evidence="2">2.7.13.3</ecNumber>
    </recommendedName>
</protein>
<dbReference type="GO" id="GO:0007234">
    <property type="term" value="P:osmosensory signaling via phosphorelay pathway"/>
    <property type="evidence" value="ECO:0007669"/>
    <property type="project" value="TreeGrafter"/>
</dbReference>
<reference evidence="8 9" key="1">
    <citation type="submission" date="2018-05" db="EMBL/GenBank/DDBJ databases">
        <title>Abyssibacter profundi OUC007T gen. nov., sp. nov, a marine bacterium isolated from seawater of the Mariana Trench.</title>
        <authorList>
            <person name="Zhou S."/>
        </authorList>
    </citation>
    <scope>NUCLEOTIDE SEQUENCE [LARGE SCALE GENOMIC DNA]</scope>
    <source>
        <strain evidence="8 9">OUC007</strain>
    </source>
</reference>
<dbReference type="Gene3D" id="1.10.287.130">
    <property type="match status" value="1"/>
</dbReference>
<dbReference type="InterPro" id="IPR005467">
    <property type="entry name" value="His_kinase_dom"/>
</dbReference>
<comment type="caution">
    <text evidence="8">The sequence shown here is derived from an EMBL/GenBank/DDBJ whole genome shotgun (WGS) entry which is preliminary data.</text>
</comment>
<dbReference type="GO" id="GO:0000155">
    <property type="term" value="F:phosphorelay sensor kinase activity"/>
    <property type="evidence" value="ECO:0007669"/>
    <property type="project" value="InterPro"/>
</dbReference>
<keyword evidence="6" id="KW-0175">Coiled coil</keyword>
<dbReference type="EMBL" id="QEQK01000005">
    <property type="protein sequence ID" value="PWN56515.1"/>
    <property type="molecule type" value="Genomic_DNA"/>
</dbReference>
<evidence type="ECO:0000256" key="1">
    <source>
        <dbReference type="ARBA" id="ARBA00000085"/>
    </source>
</evidence>
<organism evidence="8 9">
    <name type="scientific">Abyssibacter profundi</name>
    <dbReference type="NCBI Taxonomy" id="2182787"/>
    <lineage>
        <taxon>Bacteria</taxon>
        <taxon>Pseudomonadati</taxon>
        <taxon>Pseudomonadota</taxon>
        <taxon>Gammaproteobacteria</taxon>
        <taxon>Chromatiales</taxon>
        <taxon>Oceanococcaceae</taxon>
        <taxon>Abyssibacter</taxon>
    </lineage>
</organism>
<keyword evidence="5 8" id="KW-0418">Kinase</keyword>
<dbReference type="InterPro" id="IPR036097">
    <property type="entry name" value="HisK_dim/P_sf"/>
</dbReference>
<dbReference type="InterPro" id="IPR036890">
    <property type="entry name" value="HATPase_C_sf"/>
</dbReference>
<dbReference type="InterPro" id="IPR003661">
    <property type="entry name" value="HisK_dim/P_dom"/>
</dbReference>
<name>A0A363UM65_9GAMM</name>
<evidence type="ECO:0000256" key="4">
    <source>
        <dbReference type="ARBA" id="ARBA00022679"/>
    </source>
</evidence>
<keyword evidence="9" id="KW-1185">Reference proteome</keyword>
<evidence type="ECO:0000259" key="7">
    <source>
        <dbReference type="PROSITE" id="PS50109"/>
    </source>
</evidence>
<accession>A0A363UM65</accession>
<dbReference type="GO" id="GO:0030295">
    <property type="term" value="F:protein kinase activator activity"/>
    <property type="evidence" value="ECO:0007669"/>
    <property type="project" value="TreeGrafter"/>
</dbReference>
<dbReference type="GO" id="GO:0005886">
    <property type="term" value="C:plasma membrane"/>
    <property type="evidence" value="ECO:0007669"/>
    <property type="project" value="UniProtKB-ARBA"/>
</dbReference>
<dbReference type="InterPro" id="IPR003594">
    <property type="entry name" value="HATPase_dom"/>
</dbReference>